<proteinExistence type="predicted"/>
<dbReference type="AlphaFoldDB" id="A0AAW0UB69"/>
<feature type="region of interest" description="Disordered" evidence="1">
    <location>
        <begin position="199"/>
        <end position="226"/>
    </location>
</feature>
<feature type="compositionally biased region" description="Polar residues" evidence="1">
    <location>
        <begin position="117"/>
        <end position="126"/>
    </location>
</feature>
<evidence type="ECO:0000256" key="1">
    <source>
        <dbReference type="SAM" id="MobiDB-lite"/>
    </source>
</evidence>
<keyword evidence="3" id="KW-1185">Reference proteome</keyword>
<protein>
    <submittedName>
        <fullName evidence="2">Uncharacterized protein</fullName>
    </submittedName>
</protein>
<feature type="region of interest" description="Disordered" evidence="1">
    <location>
        <begin position="96"/>
        <end position="159"/>
    </location>
</feature>
<name>A0AAW0UB69_SCYPA</name>
<feature type="compositionally biased region" description="Low complexity" evidence="1">
    <location>
        <begin position="143"/>
        <end position="159"/>
    </location>
</feature>
<organism evidence="2 3">
    <name type="scientific">Scylla paramamosain</name>
    <name type="common">Mud crab</name>
    <dbReference type="NCBI Taxonomy" id="85552"/>
    <lineage>
        <taxon>Eukaryota</taxon>
        <taxon>Metazoa</taxon>
        <taxon>Ecdysozoa</taxon>
        <taxon>Arthropoda</taxon>
        <taxon>Crustacea</taxon>
        <taxon>Multicrustacea</taxon>
        <taxon>Malacostraca</taxon>
        <taxon>Eumalacostraca</taxon>
        <taxon>Eucarida</taxon>
        <taxon>Decapoda</taxon>
        <taxon>Pleocyemata</taxon>
        <taxon>Brachyura</taxon>
        <taxon>Eubrachyura</taxon>
        <taxon>Portunoidea</taxon>
        <taxon>Portunidae</taxon>
        <taxon>Portuninae</taxon>
        <taxon>Scylla</taxon>
    </lineage>
</organism>
<accession>A0AAW0UB69</accession>
<comment type="caution">
    <text evidence="2">The sequence shown here is derived from an EMBL/GenBank/DDBJ whole genome shotgun (WGS) entry which is preliminary data.</text>
</comment>
<dbReference type="Proteomes" id="UP001487740">
    <property type="component" value="Unassembled WGS sequence"/>
</dbReference>
<sequence>MRTICHPNFLSLTAPRRPPDVEVTAAVALASLPRLAALLPPRRGHFSHSDIFNFFLDLRSTKEEATRVAGRESTSGILRGLWDTALKSLPSVLVSGWRQQRRQQQRRPPPTPSTSRYSLTTAAQTQARPDPRPRLRARPPPSTTTATSSSSSTAATTSTATARARSLSCILFIYVLRQAPVSIYQPPLFTPRITSISARAPPHSTEDPGLEVLGPDSCVRRAGAQS</sequence>
<reference evidence="2 3" key="1">
    <citation type="submission" date="2023-03" db="EMBL/GenBank/DDBJ databases">
        <title>High-quality genome of Scylla paramamosain provides insights in environmental adaptation.</title>
        <authorList>
            <person name="Zhang L."/>
        </authorList>
    </citation>
    <scope>NUCLEOTIDE SEQUENCE [LARGE SCALE GENOMIC DNA]</scope>
    <source>
        <strain evidence="2">LZ_2023a</strain>
        <tissue evidence="2">Muscle</tissue>
    </source>
</reference>
<gene>
    <name evidence="2" type="ORF">O3P69_005015</name>
</gene>
<evidence type="ECO:0000313" key="3">
    <source>
        <dbReference type="Proteomes" id="UP001487740"/>
    </source>
</evidence>
<dbReference type="EMBL" id="JARAKH010000015">
    <property type="protein sequence ID" value="KAK8396731.1"/>
    <property type="molecule type" value="Genomic_DNA"/>
</dbReference>
<evidence type="ECO:0000313" key="2">
    <source>
        <dbReference type="EMBL" id="KAK8396731.1"/>
    </source>
</evidence>